<sequence>MDSLISVIMKERNFGRDIENLRKLIEEYQEAEKSDILKVNPNEISFTYHGQLANSTGMAIRCIGDALRENMGTILLRARQMSDSRLLEIERKIRQLCSDINDEYE</sequence>
<evidence type="ECO:0000313" key="1">
    <source>
        <dbReference type="EMBL" id="DAE22422.1"/>
    </source>
</evidence>
<dbReference type="EMBL" id="BK015733">
    <property type="protein sequence ID" value="DAE22422.1"/>
    <property type="molecule type" value="Genomic_DNA"/>
</dbReference>
<proteinExistence type="predicted"/>
<reference evidence="1" key="1">
    <citation type="journal article" date="2021" name="Proc. Natl. Acad. Sci. U.S.A.">
        <title>A Catalog of Tens of Thousands of Viruses from Human Metagenomes Reveals Hidden Associations with Chronic Diseases.</title>
        <authorList>
            <person name="Tisza M.J."/>
            <person name="Buck C.B."/>
        </authorList>
    </citation>
    <scope>NUCLEOTIDE SEQUENCE</scope>
    <source>
        <strain evidence="1">CtDAq1</strain>
    </source>
</reference>
<organism evidence="1">
    <name type="scientific">CrAss-like virus sp. ctDAq1</name>
    <dbReference type="NCBI Taxonomy" id="2826822"/>
    <lineage>
        <taxon>Viruses</taxon>
        <taxon>Duplodnaviria</taxon>
        <taxon>Heunggongvirae</taxon>
        <taxon>Uroviricota</taxon>
        <taxon>Caudoviricetes</taxon>
        <taxon>Crassvirales</taxon>
    </lineage>
</organism>
<accession>A0A8S5QTA6</accession>
<name>A0A8S5QTA6_9CAUD</name>
<protein>
    <submittedName>
        <fullName evidence="1">Uncharacterized protein</fullName>
    </submittedName>
</protein>